<dbReference type="AlphaFoldDB" id="A0A1X0NRS3"/>
<dbReference type="RefSeq" id="XP_028881471.1">
    <property type="nucleotide sequence ID" value="XM_029027251.1"/>
</dbReference>
<feature type="region of interest" description="Disordered" evidence="1">
    <location>
        <begin position="922"/>
        <end position="1027"/>
    </location>
</feature>
<feature type="region of interest" description="Disordered" evidence="1">
    <location>
        <begin position="455"/>
        <end position="497"/>
    </location>
</feature>
<accession>A0A1X0NRS3</accession>
<feature type="compositionally biased region" description="Polar residues" evidence="1">
    <location>
        <begin position="922"/>
        <end position="935"/>
    </location>
</feature>
<organism evidence="2 3">
    <name type="scientific">Trypanosoma theileri</name>
    <dbReference type="NCBI Taxonomy" id="67003"/>
    <lineage>
        <taxon>Eukaryota</taxon>
        <taxon>Discoba</taxon>
        <taxon>Euglenozoa</taxon>
        <taxon>Kinetoplastea</taxon>
        <taxon>Metakinetoplastina</taxon>
        <taxon>Trypanosomatida</taxon>
        <taxon>Trypanosomatidae</taxon>
        <taxon>Trypanosoma</taxon>
    </lineage>
</organism>
<gene>
    <name evidence="2" type="ORF">TM35_000222040</name>
</gene>
<comment type="caution">
    <text evidence="2">The sequence shown here is derived from an EMBL/GenBank/DDBJ whole genome shotgun (WGS) entry which is preliminary data.</text>
</comment>
<dbReference type="OrthoDB" id="246188at2759"/>
<feature type="region of interest" description="Disordered" evidence="1">
    <location>
        <begin position="1"/>
        <end position="23"/>
    </location>
</feature>
<evidence type="ECO:0000256" key="1">
    <source>
        <dbReference type="SAM" id="MobiDB-lite"/>
    </source>
</evidence>
<feature type="compositionally biased region" description="Acidic residues" evidence="1">
    <location>
        <begin position="961"/>
        <end position="972"/>
    </location>
</feature>
<feature type="compositionally biased region" description="Low complexity" evidence="1">
    <location>
        <begin position="1"/>
        <end position="14"/>
    </location>
</feature>
<feature type="compositionally biased region" description="Pro residues" evidence="1">
    <location>
        <begin position="460"/>
        <end position="469"/>
    </location>
</feature>
<sequence length="1044" mass="116131">METPVTPAATSSPSHRSRSTPGTHCRALTVNLMELLESSSCSGREDESGWADVGSSSGTAAYAAFDPEQLWQAAAPVDNILPVSMATAAAAGGGVMMDANHHHNDSEKDVEGSTGASSNCVLIVFGVGPLNPEELLSQPQTSSTFSGGSVMQFLISRTDFMDHLLFSSLSLPSGTCDCKEDPMKNEERDNGIEKTKLLVKEDGHKEILLFTDVNIERPDDIRAISVVYVQLTKEECRVTDKEAAQHRASQVIKTIQTLFLGSSQTIFWVDFTGILDPTRTEVQKELRDAWWTLVVTSASGSLNSSTLRLIALVNPSAIPQLHKEFEHLEEAVRPRDCSHTTIIEKNISSPKPMIGSPLTWYCTDENADVRTLIDIGLSNAKGKNNIIKDELIQSMDTNILTCHGTKNNPETCTDGEASVTDKDDDDDDDDSYDDDECELIWERHLRVMTKGGNDKVVKVCPPPPPPPPSSSSSSSSAATATATATSEEDTNVKVREENDENEFIWQKYVEDLNISVKELPSHEVSNSVSALFIECSSETTLSSSLSTDTSIRDLLVLWSALGIQHSPRLIVVIADGDYYFENTLLSWVKIPCAQNALIFPIFVVSELNIHSSDDNVRRESLPSIPTNHKHKESLMCYDKFVRVLTFAVEYFGIDVHSSACLAMNNNPFQQVADQLGFQAVGDYQYISSWVTQMNGEEATELSMIQKMLDVEAARESAFLELCHTNSLAQLLRDYPRRPELFMQRVNNMRVGITRPVVCDAVALVSTVPTETRLGGASNSILLFFTEEQLSNVYRFMISFFTREVFSIAVDIVRSHNSDYFSGHHFATVGYFRYELTSWVRRHVLVALHMDFQPFLALAGDQSGGTTTPPHWSRVIRHMSCTCTPRRHEKLLYTETGEKKCRHVAQLLYWFLRKCVKHTTSIMSSSHSQFVRPNTRQQRRLRGSRLAPCTTSTVKQHAEEREKEEEEEGDDDETVKKKTMRRSKNTNNNKKMRMDEGDFSSPPLEIVDVTAGGNNTAQAGREEVQPLTNDGDVSLLEFAALLGIT</sequence>
<protein>
    <submittedName>
        <fullName evidence="2">Uncharacterized protein</fullName>
    </submittedName>
</protein>
<dbReference type="GeneID" id="39987031"/>
<proteinExistence type="predicted"/>
<keyword evidence="3" id="KW-1185">Reference proteome</keyword>
<reference evidence="2 3" key="1">
    <citation type="submission" date="2017-03" db="EMBL/GenBank/DDBJ databases">
        <title>An alternative strategy for trypanosome survival in the mammalian bloodstream revealed through genome and transcriptome analysis of the ubiquitous bovine parasite Trypanosoma (Megatrypanum) theileri.</title>
        <authorList>
            <person name="Kelly S."/>
            <person name="Ivens A."/>
            <person name="Mott A."/>
            <person name="O'Neill E."/>
            <person name="Emms D."/>
            <person name="Macleod O."/>
            <person name="Voorheis P."/>
            <person name="Matthews J."/>
            <person name="Matthews K."/>
            <person name="Carrington M."/>
        </authorList>
    </citation>
    <scope>NUCLEOTIDE SEQUENCE [LARGE SCALE GENOMIC DNA]</scope>
    <source>
        <strain evidence="2">Edinburgh</strain>
    </source>
</reference>
<evidence type="ECO:0000313" key="2">
    <source>
        <dbReference type="EMBL" id="ORC87405.1"/>
    </source>
</evidence>
<feature type="compositionally biased region" description="Acidic residues" evidence="1">
    <location>
        <begin position="422"/>
        <end position="434"/>
    </location>
</feature>
<dbReference type="EMBL" id="NBCO01000022">
    <property type="protein sequence ID" value="ORC87405.1"/>
    <property type="molecule type" value="Genomic_DNA"/>
</dbReference>
<dbReference type="VEuPathDB" id="TriTrypDB:TM35_000222040"/>
<dbReference type="Proteomes" id="UP000192257">
    <property type="component" value="Unassembled WGS sequence"/>
</dbReference>
<feature type="region of interest" description="Disordered" evidence="1">
    <location>
        <begin position="403"/>
        <end position="434"/>
    </location>
</feature>
<name>A0A1X0NRS3_9TRYP</name>
<feature type="compositionally biased region" description="Low complexity" evidence="1">
    <location>
        <begin position="470"/>
        <end position="485"/>
    </location>
</feature>
<evidence type="ECO:0000313" key="3">
    <source>
        <dbReference type="Proteomes" id="UP000192257"/>
    </source>
</evidence>